<proteinExistence type="predicted"/>
<dbReference type="Proteomes" id="UP001519460">
    <property type="component" value="Unassembled WGS sequence"/>
</dbReference>
<reference evidence="1 2" key="1">
    <citation type="journal article" date="2023" name="Sci. Data">
        <title>Genome assembly of the Korean intertidal mud-creeper Batillaria attramentaria.</title>
        <authorList>
            <person name="Patra A.K."/>
            <person name="Ho P.T."/>
            <person name="Jun S."/>
            <person name="Lee S.J."/>
            <person name="Kim Y."/>
            <person name="Won Y.J."/>
        </authorList>
    </citation>
    <scope>NUCLEOTIDE SEQUENCE [LARGE SCALE GENOMIC DNA]</scope>
    <source>
        <strain evidence="1">Wonlab-2016</strain>
    </source>
</reference>
<dbReference type="AlphaFoldDB" id="A0ABD0LNY2"/>
<sequence>MKPNLDVSIIPDQLLFLVTEQQELEKVADRLRKFLFSLGAEFSQKRVACLGLSILALTFVLNIHSGIGCPLSVCRAICPKSAGGTHSQEKSHG</sequence>
<accession>A0ABD0LNY2</accession>
<comment type="caution">
    <text evidence="1">The sequence shown here is derived from an EMBL/GenBank/DDBJ whole genome shotgun (WGS) entry which is preliminary data.</text>
</comment>
<dbReference type="EMBL" id="JACVVK020000035">
    <property type="protein sequence ID" value="KAK7500757.1"/>
    <property type="molecule type" value="Genomic_DNA"/>
</dbReference>
<protein>
    <submittedName>
        <fullName evidence="1">Uncharacterized protein</fullName>
    </submittedName>
</protein>
<evidence type="ECO:0000313" key="2">
    <source>
        <dbReference type="Proteomes" id="UP001519460"/>
    </source>
</evidence>
<evidence type="ECO:0000313" key="1">
    <source>
        <dbReference type="EMBL" id="KAK7500757.1"/>
    </source>
</evidence>
<name>A0ABD0LNY2_9CAEN</name>
<organism evidence="1 2">
    <name type="scientific">Batillaria attramentaria</name>
    <dbReference type="NCBI Taxonomy" id="370345"/>
    <lineage>
        <taxon>Eukaryota</taxon>
        <taxon>Metazoa</taxon>
        <taxon>Spiralia</taxon>
        <taxon>Lophotrochozoa</taxon>
        <taxon>Mollusca</taxon>
        <taxon>Gastropoda</taxon>
        <taxon>Caenogastropoda</taxon>
        <taxon>Sorbeoconcha</taxon>
        <taxon>Cerithioidea</taxon>
        <taxon>Batillariidae</taxon>
        <taxon>Batillaria</taxon>
    </lineage>
</organism>
<keyword evidence="2" id="KW-1185">Reference proteome</keyword>
<gene>
    <name evidence="1" type="ORF">BaRGS_00008001</name>
</gene>